<dbReference type="SMART" id="SM00481">
    <property type="entry name" value="POLIIIAc"/>
    <property type="match status" value="1"/>
</dbReference>
<dbReference type="InterPro" id="IPR004013">
    <property type="entry name" value="PHP_dom"/>
</dbReference>
<dbReference type="Proteomes" id="UP000663720">
    <property type="component" value="Chromosome"/>
</dbReference>
<evidence type="ECO:0000313" key="2">
    <source>
        <dbReference type="EMBL" id="QTA82674.1"/>
    </source>
</evidence>
<name>A0A975BCH7_9BACT</name>
<dbReference type="GO" id="GO:0004534">
    <property type="term" value="F:5'-3' RNA exonuclease activity"/>
    <property type="evidence" value="ECO:0007669"/>
    <property type="project" value="TreeGrafter"/>
</dbReference>
<sequence>MGCKDNLRIDLHIHSTASDGTFSPLEILSLAEKLKLGAISITDHDTVAGCRQVHENGIPGSICFLNGIEISAASPSFFPCSGSFHILGYGIKLDDPDLNQALISLQEARTERNPQIIEILNNMGFDISCLEVLEYAKESQIGRPHIAGLMKQKGYVESINEAFDKYLGTDKPAYVDKYRISCEKAIQIITNAGGIPVIAHPGLLKPLSNLSFEHAVSRLKSMGIQGIEVYYPAHSKEQTNFFSQTADQFGLLKTGGTDFHGAVSPGISMGTGKGNFFVSYSIFEKLIERL</sequence>
<dbReference type="KEGG" id="dli:dnl_50550"/>
<dbReference type="InterPro" id="IPR052018">
    <property type="entry name" value="PHP_domain"/>
</dbReference>
<dbReference type="AlphaFoldDB" id="A0A975BCH7"/>
<dbReference type="CDD" id="cd07438">
    <property type="entry name" value="PHP_HisPPase_AMP"/>
    <property type="match status" value="1"/>
</dbReference>
<dbReference type="Gene3D" id="1.10.150.650">
    <property type="match status" value="1"/>
</dbReference>
<evidence type="ECO:0000259" key="1">
    <source>
        <dbReference type="SMART" id="SM00481"/>
    </source>
</evidence>
<feature type="domain" description="Polymerase/histidinol phosphatase N-terminal" evidence="1">
    <location>
        <begin position="9"/>
        <end position="74"/>
    </location>
</feature>
<gene>
    <name evidence="2" type="ORF">dnl_50550</name>
</gene>
<dbReference type="InterPro" id="IPR016195">
    <property type="entry name" value="Pol/histidinol_Pase-like"/>
</dbReference>
<keyword evidence="3" id="KW-1185">Reference proteome</keyword>
<dbReference type="Gene3D" id="3.20.20.140">
    <property type="entry name" value="Metal-dependent hydrolases"/>
    <property type="match status" value="1"/>
</dbReference>
<dbReference type="InterPro" id="IPR003141">
    <property type="entry name" value="Pol/His_phosphatase_N"/>
</dbReference>
<reference evidence="2" key="1">
    <citation type="journal article" date="2021" name="Microb. Physiol.">
        <title>Proteogenomic Insights into the Physiology of Marine, Sulfate-Reducing, Filamentous Desulfonema limicola and Desulfonema magnum.</title>
        <authorList>
            <person name="Schnaars V."/>
            <person name="Wohlbrand L."/>
            <person name="Scheve S."/>
            <person name="Hinrichs C."/>
            <person name="Reinhardt R."/>
            <person name="Rabus R."/>
        </authorList>
    </citation>
    <scope>NUCLEOTIDE SEQUENCE</scope>
    <source>
        <strain evidence="2">5ac10</strain>
    </source>
</reference>
<dbReference type="RefSeq" id="WP_207688569.1">
    <property type="nucleotide sequence ID" value="NZ_CP061799.1"/>
</dbReference>
<proteinExistence type="predicted"/>
<dbReference type="SUPFAM" id="SSF89550">
    <property type="entry name" value="PHP domain-like"/>
    <property type="match status" value="1"/>
</dbReference>
<dbReference type="EMBL" id="CP061799">
    <property type="protein sequence ID" value="QTA82674.1"/>
    <property type="molecule type" value="Genomic_DNA"/>
</dbReference>
<accession>A0A975BCH7</accession>
<organism evidence="2 3">
    <name type="scientific">Desulfonema limicola</name>
    <dbReference type="NCBI Taxonomy" id="45656"/>
    <lineage>
        <taxon>Bacteria</taxon>
        <taxon>Pseudomonadati</taxon>
        <taxon>Thermodesulfobacteriota</taxon>
        <taxon>Desulfobacteria</taxon>
        <taxon>Desulfobacterales</taxon>
        <taxon>Desulfococcaceae</taxon>
        <taxon>Desulfonema</taxon>
    </lineage>
</organism>
<dbReference type="GO" id="GO:0035312">
    <property type="term" value="F:5'-3' DNA exonuclease activity"/>
    <property type="evidence" value="ECO:0007669"/>
    <property type="project" value="TreeGrafter"/>
</dbReference>
<evidence type="ECO:0000313" key="3">
    <source>
        <dbReference type="Proteomes" id="UP000663720"/>
    </source>
</evidence>
<dbReference type="PANTHER" id="PTHR42924:SF3">
    <property type="entry name" value="POLYMERASE_HISTIDINOL PHOSPHATASE N-TERMINAL DOMAIN-CONTAINING PROTEIN"/>
    <property type="match status" value="1"/>
</dbReference>
<dbReference type="Pfam" id="PF02811">
    <property type="entry name" value="PHP"/>
    <property type="match status" value="1"/>
</dbReference>
<dbReference type="PANTHER" id="PTHR42924">
    <property type="entry name" value="EXONUCLEASE"/>
    <property type="match status" value="1"/>
</dbReference>
<protein>
    <submittedName>
        <fullName evidence="2">Polymerase/histidinol phosphatase domain-containing protein</fullName>
    </submittedName>
</protein>